<reference evidence="8" key="1">
    <citation type="journal article" date="2020" name="mSystems">
        <title>Genome- and Community-Level Interaction Insights into Carbon Utilization and Element Cycling Functions of Hydrothermarchaeota in Hydrothermal Sediment.</title>
        <authorList>
            <person name="Zhou Z."/>
            <person name="Liu Y."/>
            <person name="Xu W."/>
            <person name="Pan J."/>
            <person name="Luo Z.H."/>
            <person name="Li M."/>
        </authorList>
    </citation>
    <scope>NUCLEOTIDE SEQUENCE [LARGE SCALE GENOMIC DNA]</scope>
    <source>
        <strain evidence="8">SpSt-876</strain>
    </source>
</reference>
<dbReference type="GO" id="GO:0005886">
    <property type="term" value="C:plasma membrane"/>
    <property type="evidence" value="ECO:0007669"/>
    <property type="project" value="UniProtKB-SubCell"/>
</dbReference>
<evidence type="ECO:0000256" key="3">
    <source>
        <dbReference type="ARBA" id="ARBA00022692"/>
    </source>
</evidence>
<feature type="transmembrane region" description="Helical" evidence="6">
    <location>
        <begin position="151"/>
        <end position="171"/>
    </location>
</feature>
<keyword evidence="5 6" id="KW-0472">Membrane</keyword>
<evidence type="ECO:0000256" key="1">
    <source>
        <dbReference type="ARBA" id="ARBA00004651"/>
    </source>
</evidence>
<dbReference type="InterPro" id="IPR051461">
    <property type="entry name" value="UPF0750_membrane"/>
</dbReference>
<proteinExistence type="predicted"/>
<evidence type="ECO:0000256" key="4">
    <source>
        <dbReference type="ARBA" id="ARBA00022989"/>
    </source>
</evidence>
<evidence type="ECO:0000259" key="7">
    <source>
        <dbReference type="Pfam" id="PF10035"/>
    </source>
</evidence>
<feature type="transmembrane region" description="Helical" evidence="6">
    <location>
        <begin position="112"/>
        <end position="130"/>
    </location>
</feature>
<feature type="domain" description="DUF2179" evidence="7">
    <location>
        <begin position="224"/>
        <end position="278"/>
    </location>
</feature>
<name>A0A7C6A9A2_UNCW3</name>
<evidence type="ECO:0000313" key="8">
    <source>
        <dbReference type="EMBL" id="HHS51889.1"/>
    </source>
</evidence>
<keyword evidence="4 6" id="KW-1133">Transmembrane helix</keyword>
<gene>
    <name evidence="8" type="ORF">ENW73_03335</name>
</gene>
<evidence type="ECO:0000256" key="2">
    <source>
        <dbReference type="ARBA" id="ARBA00022475"/>
    </source>
</evidence>
<comment type="caution">
    <text evidence="8">The sequence shown here is derived from an EMBL/GenBank/DDBJ whole genome shotgun (WGS) entry which is preliminary data.</text>
</comment>
<dbReference type="PANTHER" id="PTHR33545:SF9">
    <property type="entry name" value="UPF0750 MEMBRANE PROTEIN YITE"/>
    <property type="match status" value="1"/>
</dbReference>
<dbReference type="Pfam" id="PF02588">
    <property type="entry name" value="YitT_membrane"/>
    <property type="match status" value="1"/>
</dbReference>
<keyword evidence="2" id="KW-1003">Cell membrane</keyword>
<dbReference type="AlphaFoldDB" id="A0A7C6A9A2"/>
<dbReference type="Gene3D" id="3.30.70.120">
    <property type="match status" value="1"/>
</dbReference>
<feature type="transmembrane region" description="Helical" evidence="6">
    <location>
        <begin position="12"/>
        <end position="29"/>
    </location>
</feature>
<accession>A0A7C6A9A2</accession>
<evidence type="ECO:0000256" key="6">
    <source>
        <dbReference type="SAM" id="Phobius"/>
    </source>
</evidence>
<organism evidence="8">
    <name type="scientific">candidate division WOR-3 bacterium</name>
    <dbReference type="NCBI Taxonomy" id="2052148"/>
    <lineage>
        <taxon>Bacteria</taxon>
        <taxon>Bacteria division WOR-3</taxon>
    </lineage>
</organism>
<protein>
    <submittedName>
        <fullName evidence="8">YitT family protein</fullName>
    </submittedName>
</protein>
<dbReference type="Pfam" id="PF10035">
    <property type="entry name" value="DUF2179"/>
    <property type="match status" value="1"/>
</dbReference>
<dbReference type="InterPro" id="IPR019264">
    <property type="entry name" value="DUF2179"/>
</dbReference>
<feature type="transmembrane region" description="Helical" evidence="6">
    <location>
        <begin position="49"/>
        <end position="71"/>
    </location>
</feature>
<feature type="transmembrane region" description="Helical" evidence="6">
    <location>
        <begin position="83"/>
        <end position="100"/>
    </location>
</feature>
<sequence length="285" mass="31203">MRSRFTVNFFDFLLILGGSVIMGLAYNLFLIPHRIVPGGVTGLSIIINYLLNTPVGLIVIVFNIPLFVLGIKTLGKTYGIKSLVGIILSSFFIDFFTYIVPIPKATNNEILAAVYGGVLLGAGLGVVFRGQGSTGGTDIIGQVLNRFTNLSIGKGILITDFIIISLGAIVFHKLESALYGYLTLFLSSKAIDLISEGWSFIRAVYIISDQSTTIARIIIEKMGRGVTRLYGKGEYTDVERDVLLCVVTKREIPKLRSIVKEIDPKAFVIISDVYEVLGKGFRPRV</sequence>
<dbReference type="CDD" id="cd16380">
    <property type="entry name" value="YitT_C"/>
    <property type="match status" value="1"/>
</dbReference>
<evidence type="ECO:0000256" key="5">
    <source>
        <dbReference type="ARBA" id="ARBA00023136"/>
    </source>
</evidence>
<dbReference type="EMBL" id="DTLI01000084">
    <property type="protein sequence ID" value="HHS51889.1"/>
    <property type="molecule type" value="Genomic_DNA"/>
</dbReference>
<dbReference type="PANTHER" id="PTHR33545">
    <property type="entry name" value="UPF0750 MEMBRANE PROTEIN YITT-RELATED"/>
    <property type="match status" value="1"/>
</dbReference>
<dbReference type="PIRSF" id="PIRSF006483">
    <property type="entry name" value="Membrane_protein_YitT"/>
    <property type="match status" value="1"/>
</dbReference>
<keyword evidence="3 6" id="KW-0812">Transmembrane</keyword>
<dbReference type="InterPro" id="IPR003740">
    <property type="entry name" value="YitT"/>
</dbReference>
<dbReference type="InterPro" id="IPR015867">
    <property type="entry name" value="N-reg_PII/ATP_PRibTrfase_C"/>
</dbReference>
<comment type="subcellular location">
    <subcellularLocation>
        <location evidence="1">Cell membrane</location>
        <topology evidence="1">Multi-pass membrane protein</topology>
    </subcellularLocation>
</comment>